<proteinExistence type="predicted"/>
<evidence type="ECO:0000313" key="1">
    <source>
        <dbReference type="EMBL" id="GCC31652.1"/>
    </source>
</evidence>
<keyword evidence="2" id="KW-1185">Reference proteome</keyword>
<name>A0A401SMM7_CHIPU</name>
<dbReference type="AlphaFoldDB" id="A0A401SMM7"/>
<protein>
    <submittedName>
        <fullName evidence="1">Uncharacterized protein</fullName>
    </submittedName>
</protein>
<comment type="caution">
    <text evidence="1">The sequence shown here is derived from an EMBL/GenBank/DDBJ whole genome shotgun (WGS) entry which is preliminary data.</text>
</comment>
<sequence>MLKTGWSTKPRTACYGRQLDRARVNHARPHDPSPYWTKGASIDAPPFRNALGDFINRCIPEPLSVA</sequence>
<gene>
    <name evidence="1" type="ORF">chiPu_0010112</name>
</gene>
<organism evidence="1 2">
    <name type="scientific">Chiloscyllium punctatum</name>
    <name type="common">Brownbanded bambooshark</name>
    <name type="synonym">Hemiscyllium punctatum</name>
    <dbReference type="NCBI Taxonomy" id="137246"/>
    <lineage>
        <taxon>Eukaryota</taxon>
        <taxon>Metazoa</taxon>
        <taxon>Chordata</taxon>
        <taxon>Craniata</taxon>
        <taxon>Vertebrata</taxon>
        <taxon>Chondrichthyes</taxon>
        <taxon>Elasmobranchii</taxon>
        <taxon>Galeomorphii</taxon>
        <taxon>Galeoidea</taxon>
        <taxon>Orectolobiformes</taxon>
        <taxon>Hemiscylliidae</taxon>
        <taxon>Chiloscyllium</taxon>
    </lineage>
</organism>
<dbReference type="EMBL" id="BEZZ01000379">
    <property type="protein sequence ID" value="GCC31652.1"/>
    <property type="molecule type" value="Genomic_DNA"/>
</dbReference>
<reference evidence="1 2" key="1">
    <citation type="journal article" date="2018" name="Nat. Ecol. Evol.">
        <title>Shark genomes provide insights into elasmobranch evolution and the origin of vertebrates.</title>
        <authorList>
            <person name="Hara Y"/>
            <person name="Yamaguchi K"/>
            <person name="Onimaru K"/>
            <person name="Kadota M"/>
            <person name="Koyanagi M"/>
            <person name="Keeley SD"/>
            <person name="Tatsumi K"/>
            <person name="Tanaka K"/>
            <person name="Motone F"/>
            <person name="Kageyama Y"/>
            <person name="Nozu R"/>
            <person name="Adachi N"/>
            <person name="Nishimura O"/>
            <person name="Nakagawa R"/>
            <person name="Tanegashima C"/>
            <person name="Kiyatake I"/>
            <person name="Matsumoto R"/>
            <person name="Murakumo K"/>
            <person name="Nishida K"/>
            <person name="Terakita A"/>
            <person name="Kuratani S"/>
            <person name="Sato K"/>
            <person name="Hyodo S Kuraku.S."/>
        </authorList>
    </citation>
    <scope>NUCLEOTIDE SEQUENCE [LARGE SCALE GENOMIC DNA]</scope>
</reference>
<accession>A0A401SMM7</accession>
<dbReference type="Proteomes" id="UP000287033">
    <property type="component" value="Unassembled WGS sequence"/>
</dbReference>
<evidence type="ECO:0000313" key="2">
    <source>
        <dbReference type="Proteomes" id="UP000287033"/>
    </source>
</evidence>